<feature type="transmembrane region" description="Helical" evidence="1">
    <location>
        <begin position="71"/>
        <end position="89"/>
    </location>
</feature>
<comment type="caution">
    <text evidence="2">The sequence shown here is derived from an EMBL/GenBank/DDBJ whole genome shotgun (WGS) entry which is preliminary data.</text>
</comment>
<keyword evidence="1" id="KW-0472">Membrane</keyword>
<proteinExistence type="predicted"/>
<organism evidence="2 3">
    <name type="scientific">Actinomadura viridis</name>
    <dbReference type="NCBI Taxonomy" id="58110"/>
    <lineage>
        <taxon>Bacteria</taxon>
        <taxon>Bacillati</taxon>
        <taxon>Actinomycetota</taxon>
        <taxon>Actinomycetes</taxon>
        <taxon>Streptosporangiales</taxon>
        <taxon>Thermomonosporaceae</taxon>
        <taxon>Actinomadura</taxon>
    </lineage>
</organism>
<gene>
    <name evidence="2" type="ORF">IW256_000669</name>
</gene>
<keyword evidence="1" id="KW-0812">Transmembrane</keyword>
<name>A0A931GKM2_9ACTN</name>
<protein>
    <submittedName>
        <fullName evidence="2">Uncharacterized protein</fullName>
    </submittedName>
</protein>
<feature type="transmembrane region" description="Helical" evidence="1">
    <location>
        <begin position="44"/>
        <end position="64"/>
    </location>
</feature>
<dbReference type="EMBL" id="JADOUA010000001">
    <property type="protein sequence ID" value="MBG6086556.1"/>
    <property type="molecule type" value="Genomic_DNA"/>
</dbReference>
<evidence type="ECO:0000313" key="2">
    <source>
        <dbReference type="EMBL" id="MBG6086556.1"/>
    </source>
</evidence>
<evidence type="ECO:0000256" key="1">
    <source>
        <dbReference type="SAM" id="Phobius"/>
    </source>
</evidence>
<keyword evidence="1" id="KW-1133">Transmembrane helix</keyword>
<dbReference type="AlphaFoldDB" id="A0A931GKM2"/>
<accession>A0A931GKM2</accession>
<feature type="transmembrane region" description="Helical" evidence="1">
    <location>
        <begin position="12"/>
        <end position="32"/>
    </location>
</feature>
<dbReference type="Proteomes" id="UP000614047">
    <property type="component" value="Unassembled WGS sequence"/>
</dbReference>
<reference evidence="2" key="1">
    <citation type="submission" date="2020-11" db="EMBL/GenBank/DDBJ databases">
        <title>Sequencing the genomes of 1000 actinobacteria strains.</title>
        <authorList>
            <person name="Klenk H.-P."/>
        </authorList>
    </citation>
    <scope>NUCLEOTIDE SEQUENCE</scope>
    <source>
        <strain evidence="2">DSM 43175</strain>
    </source>
</reference>
<evidence type="ECO:0000313" key="3">
    <source>
        <dbReference type="Proteomes" id="UP000614047"/>
    </source>
</evidence>
<dbReference type="RefSeq" id="WP_197009543.1">
    <property type="nucleotide sequence ID" value="NZ_BAABES010000025.1"/>
</dbReference>
<keyword evidence="3" id="KW-1185">Reference proteome</keyword>
<sequence length="150" mass="15196">MTVDQAPAPASAWWPRIAGALLALAVAAVHVVDQGGFPGSKAPAYVGIGYYIVEVAAIVTAGLLIAGAVRIGWALAMAVAAGPVVGYVLSRGPGLPGYTDDIGNWTEPLGLASLAAEGLLFFLALTMLGRALAAERRAATGRVPTRAPHP</sequence>
<feature type="transmembrane region" description="Helical" evidence="1">
    <location>
        <begin position="109"/>
        <end position="128"/>
    </location>
</feature>